<evidence type="ECO:0000256" key="1">
    <source>
        <dbReference type="SAM" id="MobiDB-lite"/>
    </source>
</evidence>
<dbReference type="PANTHER" id="PTHR31594">
    <property type="entry name" value="AIG1-TYPE G DOMAIN-CONTAINING PROTEIN"/>
    <property type="match status" value="1"/>
</dbReference>
<sequence length="1265" mass="141252">MVVSGDGIILPALGQDVQLGMLYNIRTSELFAGISLWDNAVVNSEQTKDESKVQNAEFFYSTSIEDSRKKSALDFEGSLALDLKIIQATGSAKYLSDTKSSTHEARLDASCTVTRWTRRIPQETLSSMKYHRTLDNPRFTHFVAEVVEGGSATISLVRSASSEEEAKEIAGDLKATLIGVPVNGSANLEYKDVSDANREKVKISYSGAIAENVSTWEDARRVTSDMPTMLAKQTNTLYYKLLPVDLLDSNANRLIRSLDSGIVNRTAVALKTGIAARLRLDELLQHQVLRNWFPKIKGQIRGLRESFLEGESDFTEAARRLLPELRDGNTDYSTKISELRRAISLFEQRVRIAEQFADLKEKELEVLQSTVSSMLGQGFQNQLGGLKPESLTTVSAPRVLLSFGGGQINRSRHLLEKKMQSTELCDENDDYDSEDEEKEKSEQEWFESSPTVNSIRAACAELIGLRPSAPEEAIFGVASVDKAYRPGEERLVTTRIGDIILGYNDRFTIVTGMLPKAPTAPTLTIEEQGIAVSWETDQGGELEPAIPTSSYVIRYRPIPNPEKDGALPRVTANETFIELELNPSESSLIPRKNGTGDSLFDDCDYEVMLSVKTIIGISRWSIPAVIRTPRWPSVASRMLDFYETNHQTLSNHNRKGTKPWDINKEAGNRTLFLGHTTIVDRNCSDPRFRDTVAVRIVDVAAEFEASIPAADLADKNNTIVTVFTGPSGHGKSTQINAFVSYLLGGDFEDFARIMMIDDRGTSQTSSQFVTCYRIRPFSPLFRGKTMLIVDAPGFGDSKGYQRDAFVTIAMSDLFSTVSHVNAIFFTCRAMESRTAFLTPVYTYVSQLFAKDVQDCLGTIYTFADSGKPAAHDTLQRLGWPVQNGEISVNNAAFTATLDVTDINHVRDMWLFSTRGQFQIMDMLLKTIPVPTDSSAEVMRDRIDLEQKCSLTENKISKTATEAWNLIEKLDSLADNIGNAPDAEISVTEDRVVTQDLPEGKGSTRCLHCNITCHEICPYSNDEDIRYCETIKNEKCTVCHCHWTEHCNMRYMIRTKRVTRTMVPEDMIKAWSDKINELETSFLSAIDAYLDLQQELRDELLDLSELTKNLMTKALLHDPSAFINYMDRLIHTARAYSFPPAKLVQFATAKNTLLLLQKVKEQGSGAAAIESEALLSILGSVRTEMHRRMQLEMHQRVREEKFPCSLYDTHYEKLPPSMKDKAPVPLREKGISAQGELYPANLKAVVLLVKTVLKGSGIIATLAVKR</sequence>
<name>A0ABQ8QV16_FUSEQ</name>
<keyword evidence="3" id="KW-1185">Reference proteome</keyword>
<comment type="caution">
    <text evidence="2">The sequence shown here is derived from an EMBL/GenBank/DDBJ whole genome shotgun (WGS) entry which is preliminary data.</text>
</comment>
<protein>
    <recommendedName>
        <fullName evidence="4">Fibronectin type-III domain-containing protein</fullName>
    </recommendedName>
</protein>
<organism evidence="2 3">
    <name type="scientific">Fusarium equiseti</name>
    <name type="common">Fusarium scirpi</name>
    <dbReference type="NCBI Taxonomy" id="61235"/>
    <lineage>
        <taxon>Eukaryota</taxon>
        <taxon>Fungi</taxon>
        <taxon>Dikarya</taxon>
        <taxon>Ascomycota</taxon>
        <taxon>Pezizomycotina</taxon>
        <taxon>Sordariomycetes</taxon>
        <taxon>Hypocreomycetidae</taxon>
        <taxon>Hypocreales</taxon>
        <taxon>Nectriaceae</taxon>
        <taxon>Fusarium</taxon>
        <taxon>Fusarium incarnatum-equiseti species complex</taxon>
    </lineage>
</organism>
<gene>
    <name evidence="2" type="ORF">NW768_012160</name>
</gene>
<dbReference type="EMBL" id="JAOQBH010000038">
    <property type="protein sequence ID" value="KAJ4108683.1"/>
    <property type="molecule type" value="Genomic_DNA"/>
</dbReference>
<proteinExistence type="predicted"/>
<feature type="compositionally biased region" description="Acidic residues" evidence="1">
    <location>
        <begin position="424"/>
        <end position="437"/>
    </location>
</feature>
<evidence type="ECO:0008006" key="4">
    <source>
        <dbReference type="Google" id="ProtNLM"/>
    </source>
</evidence>
<accession>A0ABQ8QV16</accession>
<dbReference type="SUPFAM" id="SSF52540">
    <property type="entry name" value="P-loop containing nucleoside triphosphate hydrolases"/>
    <property type="match status" value="1"/>
</dbReference>
<dbReference type="Proteomes" id="UP001152024">
    <property type="component" value="Unassembled WGS sequence"/>
</dbReference>
<dbReference type="InterPro" id="IPR052090">
    <property type="entry name" value="Cytolytic_pore-forming_toxin"/>
</dbReference>
<feature type="region of interest" description="Disordered" evidence="1">
    <location>
        <begin position="419"/>
        <end position="448"/>
    </location>
</feature>
<evidence type="ECO:0000313" key="2">
    <source>
        <dbReference type="EMBL" id="KAJ4108683.1"/>
    </source>
</evidence>
<dbReference type="Gene3D" id="3.40.50.300">
    <property type="entry name" value="P-loop containing nucleotide triphosphate hydrolases"/>
    <property type="match status" value="1"/>
</dbReference>
<dbReference type="PANTHER" id="PTHR31594:SF14">
    <property type="entry name" value="FIBRONECTIN TYPE-III DOMAIN-CONTAINING PROTEIN"/>
    <property type="match status" value="1"/>
</dbReference>
<evidence type="ECO:0000313" key="3">
    <source>
        <dbReference type="Proteomes" id="UP001152024"/>
    </source>
</evidence>
<reference evidence="2" key="1">
    <citation type="submission" date="2022-09" db="EMBL/GenBank/DDBJ databases">
        <title>Fusarium specimens isolated from Avocado Roots.</title>
        <authorList>
            <person name="Stajich J."/>
            <person name="Roper C."/>
            <person name="Heimlech-Rivalta G."/>
        </authorList>
    </citation>
    <scope>NUCLEOTIDE SEQUENCE</scope>
    <source>
        <strain evidence="2">CF00095</strain>
    </source>
</reference>
<dbReference type="InterPro" id="IPR027417">
    <property type="entry name" value="P-loop_NTPase"/>
</dbReference>